<dbReference type="SMART" id="SM00408">
    <property type="entry name" value="IGc2"/>
    <property type="match status" value="1"/>
</dbReference>
<dbReference type="Proteomes" id="UP001108240">
    <property type="component" value="Unplaced"/>
</dbReference>
<evidence type="ECO:0000256" key="3">
    <source>
        <dbReference type="ARBA" id="ARBA00023136"/>
    </source>
</evidence>
<dbReference type="AlphaFoldDB" id="A0A9J7YE38"/>
<protein>
    <recommendedName>
        <fullName evidence="8">Ig-like domain-containing protein</fullName>
    </recommendedName>
</protein>
<evidence type="ECO:0000313" key="9">
    <source>
        <dbReference type="Ensembl" id="ENSCCRP00000117103.1"/>
    </source>
</evidence>
<comment type="subcellular location">
    <subcellularLocation>
        <location evidence="1">Membrane</location>
    </subcellularLocation>
</comment>
<reference evidence="9" key="2">
    <citation type="submission" date="2025-09" db="UniProtKB">
        <authorList>
            <consortium name="Ensembl"/>
        </authorList>
    </citation>
    <scope>IDENTIFICATION</scope>
</reference>
<dbReference type="GO" id="GO:0050852">
    <property type="term" value="P:T cell receptor signaling pathway"/>
    <property type="evidence" value="ECO:0007669"/>
    <property type="project" value="TreeGrafter"/>
</dbReference>
<evidence type="ECO:0000256" key="4">
    <source>
        <dbReference type="ARBA" id="ARBA00023157"/>
    </source>
</evidence>
<dbReference type="InterPro" id="IPR013106">
    <property type="entry name" value="Ig_V-set"/>
</dbReference>
<keyword evidence="4" id="KW-1015">Disulfide bond</keyword>
<dbReference type="Ensembl" id="ENSCCRT00000158075.1">
    <property type="protein sequence ID" value="ENSCCRP00000117103.1"/>
    <property type="gene ID" value="ENSCCRG00000033111.2"/>
</dbReference>
<dbReference type="SUPFAM" id="SSF48726">
    <property type="entry name" value="Immunoglobulin"/>
    <property type="match status" value="2"/>
</dbReference>
<dbReference type="GO" id="GO:0001817">
    <property type="term" value="P:regulation of cytokine production"/>
    <property type="evidence" value="ECO:0007669"/>
    <property type="project" value="TreeGrafter"/>
</dbReference>
<accession>A0A9J7YE38</accession>
<dbReference type="InterPro" id="IPR003598">
    <property type="entry name" value="Ig_sub2"/>
</dbReference>
<dbReference type="FunFam" id="2.60.40.10:FF:000142">
    <property type="entry name" value="V-set domain-containing T-cell activation inhibitor 1"/>
    <property type="match status" value="1"/>
</dbReference>
<dbReference type="InterPro" id="IPR007110">
    <property type="entry name" value="Ig-like_dom"/>
</dbReference>
<dbReference type="SMART" id="SM00406">
    <property type="entry name" value="IGv"/>
    <property type="match status" value="1"/>
</dbReference>
<dbReference type="InterPro" id="IPR050504">
    <property type="entry name" value="IgSF_BTN/MOG"/>
</dbReference>
<keyword evidence="6" id="KW-0393">Immunoglobulin domain</keyword>
<evidence type="ECO:0000256" key="6">
    <source>
        <dbReference type="ARBA" id="ARBA00023319"/>
    </source>
</evidence>
<keyword evidence="3 7" id="KW-0472">Membrane</keyword>
<reference evidence="9" key="1">
    <citation type="submission" date="2025-08" db="UniProtKB">
        <authorList>
            <consortium name="Ensembl"/>
        </authorList>
    </citation>
    <scope>IDENTIFICATION</scope>
</reference>
<dbReference type="GO" id="GO:0009897">
    <property type="term" value="C:external side of plasma membrane"/>
    <property type="evidence" value="ECO:0007669"/>
    <property type="project" value="TreeGrafter"/>
</dbReference>
<evidence type="ECO:0000256" key="5">
    <source>
        <dbReference type="ARBA" id="ARBA00023180"/>
    </source>
</evidence>
<dbReference type="SMART" id="SM00409">
    <property type="entry name" value="IG"/>
    <property type="match status" value="1"/>
</dbReference>
<evidence type="ECO:0000256" key="1">
    <source>
        <dbReference type="ARBA" id="ARBA00004370"/>
    </source>
</evidence>
<proteinExistence type="predicted"/>
<dbReference type="InterPro" id="IPR003599">
    <property type="entry name" value="Ig_sub"/>
</dbReference>
<evidence type="ECO:0000256" key="2">
    <source>
        <dbReference type="ARBA" id="ARBA00022729"/>
    </source>
</evidence>
<dbReference type="InterPro" id="IPR013783">
    <property type="entry name" value="Ig-like_fold"/>
</dbReference>
<evidence type="ECO:0000313" key="10">
    <source>
        <dbReference type="Proteomes" id="UP001108240"/>
    </source>
</evidence>
<dbReference type="InterPro" id="IPR036179">
    <property type="entry name" value="Ig-like_dom_sf"/>
</dbReference>
<dbReference type="PROSITE" id="PS50835">
    <property type="entry name" value="IG_LIKE"/>
    <property type="match status" value="1"/>
</dbReference>
<dbReference type="GO" id="GO:1903037">
    <property type="term" value="P:regulation of leukocyte cell-cell adhesion"/>
    <property type="evidence" value="ECO:0007669"/>
    <property type="project" value="UniProtKB-ARBA"/>
</dbReference>
<dbReference type="GO" id="GO:0050863">
    <property type="term" value="P:regulation of T cell activation"/>
    <property type="evidence" value="ECO:0007669"/>
    <property type="project" value="UniProtKB-ARBA"/>
</dbReference>
<dbReference type="GO" id="GO:0005102">
    <property type="term" value="F:signaling receptor binding"/>
    <property type="evidence" value="ECO:0007669"/>
    <property type="project" value="TreeGrafter"/>
</dbReference>
<keyword evidence="7" id="KW-1133">Transmembrane helix</keyword>
<sequence length="340" mass="38497">MIRDSLFFGFLGSIGSVFHLVCDESREPMCPLVMQDNYDAAVRLYKVRTWRGVSPLYQSVLHDFQEQNHHQEYFSRVHMNMLWRFLPLWILLGRADSFGVTVPSSPILVVRGATALLPCEFEPDPTMANLVITWQREEDARVVHSFYYEKDQLDRQSSDYVDRTKLNREALAGGNASLSIVNIGLKDAGNYLCIVSNIKGTDRGVVRLVYVASYSEPRLSILLKSTNVTVQYEMEGYPKPEVMWLGSEGQNLTGDLEVSPASDGGLYYLKSSYVTQSPVFSVTFTLKNPAAHQELQRHVNLTYDGNTSSNKSVVVLSVLCFFLLCSTGLLLWLYCRERSK</sequence>
<keyword evidence="2" id="KW-0732">Signal</keyword>
<feature type="domain" description="Ig-like" evidence="8">
    <location>
        <begin position="87"/>
        <end position="212"/>
    </location>
</feature>
<feature type="transmembrane region" description="Helical" evidence="7">
    <location>
        <begin position="313"/>
        <end position="335"/>
    </location>
</feature>
<evidence type="ECO:0000256" key="7">
    <source>
        <dbReference type="SAM" id="Phobius"/>
    </source>
</evidence>
<organism evidence="9 10">
    <name type="scientific">Cyprinus carpio carpio</name>
    <dbReference type="NCBI Taxonomy" id="630221"/>
    <lineage>
        <taxon>Eukaryota</taxon>
        <taxon>Metazoa</taxon>
        <taxon>Chordata</taxon>
        <taxon>Craniata</taxon>
        <taxon>Vertebrata</taxon>
        <taxon>Euteleostomi</taxon>
        <taxon>Actinopterygii</taxon>
        <taxon>Neopterygii</taxon>
        <taxon>Teleostei</taxon>
        <taxon>Ostariophysi</taxon>
        <taxon>Cypriniformes</taxon>
        <taxon>Cyprinidae</taxon>
        <taxon>Cyprininae</taxon>
        <taxon>Cyprinus</taxon>
    </lineage>
</organism>
<dbReference type="PANTHER" id="PTHR24100:SF145">
    <property type="entry name" value="CD276 ANTIGEN"/>
    <property type="match status" value="1"/>
</dbReference>
<dbReference type="Gene3D" id="2.60.40.10">
    <property type="entry name" value="Immunoglobulins"/>
    <property type="match status" value="2"/>
</dbReference>
<keyword evidence="10" id="KW-1185">Reference proteome</keyword>
<keyword evidence="7" id="KW-0812">Transmembrane</keyword>
<name>A0A9J7YE38_CYPCA</name>
<dbReference type="GeneTree" id="ENSGT00940000154641"/>
<keyword evidence="5" id="KW-0325">Glycoprotein</keyword>
<evidence type="ECO:0000259" key="8">
    <source>
        <dbReference type="PROSITE" id="PS50835"/>
    </source>
</evidence>
<dbReference type="PANTHER" id="PTHR24100">
    <property type="entry name" value="BUTYROPHILIN"/>
    <property type="match status" value="1"/>
</dbReference>
<dbReference type="Pfam" id="PF07686">
    <property type="entry name" value="V-set"/>
    <property type="match status" value="1"/>
</dbReference>